<dbReference type="AlphaFoldDB" id="A0AAE4JVR8"/>
<evidence type="ECO:0000313" key="1">
    <source>
        <dbReference type="EMBL" id="MDS3860625.1"/>
    </source>
</evidence>
<sequence>MNDQELFTAFIQALLQGESTLISNPSYRVESAFGTLQLVDNKSGVIATVKLGENPIKLSVKRHINCWDELRQTLGQFSFFPDVKALKTPLVPFIQIAIPEGDQLYESLASEVWRSWRRGAVKAVKILVEGQWHTVQDITCSSGVVFFILDAGPGEVQTTGNTQLAWLGQATES</sequence>
<keyword evidence="2" id="KW-1185">Reference proteome</keyword>
<dbReference type="RefSeq" id="WP_322877895.1">
    <property type="nucleotide sequence ID" value="NZ_JAVMIP010000005.1"/>
</dbReference>
<organism evidence="1 2">
    <name type="scientific">Pseudocalidococcus azoricus BACA0444</name>
    <dbReference type="NCBI Taxonomy" id="2918990"/>
    <lineage>
        <taxon>Bacteria</taxon>
        <taxon>Bacillati</taxon>
        <taxon>Cyanobacteriota</taxon>
        <taxon>Cyanophyceae</taxon>
        <taxon>Acaryochloridales</taxon>
        <taxon>Thermosynechococcaceae</taxon>
        <taxon>Pseudocalidococcus</taxon>
        <taxon>Pseudocalidococcus azoricus</taxon>
    </lineage>
</organism>
<evidence type="ECO:0000313" key="2">
    <source>
        <dbReference type="Proteomes" id="UP001268256"/>
    </source>
</evidence>
<proteinExistence type="predicted"/>
<dbReference type="EMBL" id="JAVMIP010000005">
    <property type="protein sequence ID" value="MDS3860625.1"/>
    <property type="molecule type" value="Genomic_DNA"/>
</dbReference>
<reference evidence="2" key="1">
    <citation type="submission" date="2023-07" db="EMBL/GenBank/DDBJ databases">
        <authorList>
            <person name="Luz R."/>
            <person name="Cordeiro R."/>
            <person name="Fonseca A."/>
            <person name="Goncalves V."/>
        </authorList>
    </citation>
    <scope>NUCLEOTIDE SEQUENCE [LARGE SCALE GENOMIC DNA]</scope>
    <source>
        <strain evidence="2">BACA0444</strain>
    </source>
</reference>
<comment type="caution">
    <text evidence="1">The sequence shown here is derived from an EMBL/GenBank/DDBJ whole genome shotgun (WGS) entry which is preliminary data.</text>
</comment>
<gene>
    <name evidence="1" type="ORF">RIF25_07350</name>
</gene>
<name>A0AAE4JVR8_9CYAN</name>
<accession>A0AAE4JVR8</accession>
<dbReference type="Proteomes" id="UP001268256">
    <property type="component" value="Unassembled WGS sequence"/>
</dbReference>
<protein>
    <submittedName>
        <fullName evidence="1">Uncharacterized protein</fullName>
    </submittedName>
</protein>